<dbReference type="Pfam" id="PF06674">
    <property type="entry name" value="DUF1176"/>
    <property type="match status" value="1"/>
</dbReference>
<dbReference type="EMBL" id="CP114194">
    <property type="protein sequence ID" value="WAT89199.1"/>
    <property type="molecule type" value="Genomic_DNA"/>
</dbReference>
<dbReference type="RefSeq" id="WP_069535854.1">
    <property type="nucleotide sequence ID" value="NZ_CP114194.1"/>
</dbReference>
<accession>A0AA47JEC9</accession>
<dbReference type="Proteomes" id="UP001156560">
    <property type="component" value="Chromosome 1"/>
</dbReference>
<proteinExistence type="predicted"/>
<dbReference type="InterPro" id="IPR009560">
    <property type="entry name" value="DUF1176"/>
</dbReference>
<dbReference type="AlphaFoldDB" id="A0AA47JEC9"/>
<evidence type="ECO:0000313" key="1">
    <source>
        <dbReference type="EMBL" id="WAT89199.1"/>
    </source>
</evidence>
<protein>
    <submittedName>
        <fullName evidence="1">DUF1176 domain-containing protein</fullName>
    </submittedName>
</protein>
<reference evidence="1" key="1">
    <citation type="submission" date="2022-12" db="EMBL/GenBank/DDBJ databases">
        <title>Vibrio parahaemolyticus become highly virulent by producing novel Tc toxins.</title>
        <authorList>
            <person name="Yang F."/>
            <person name="You Y."/>
            <person name="Lai Q."/>
            <person name="Xu L."/>
            <person name="Li F."/>
        </authorList>
    </citation>
    <scope>NUCLEOTIDE SEQUENCE</scope>
    <source>
        <strain evidence="1">Vp-HL-202005</strain>
    </source>
</reference>
<sequence length="335" mass="36443">MRYIRLIIIALSVAIFSVQAFDGVRFDHKDWYLACDNTGTCRAAGYAPAGLGYGMAMMFRREAGPATQITTKLFLQLHDEQALPASVTLLIDNQDLGPIYTDKTSQLSAMQVQALLAVVTTNAVIEVGAGKQRWRISNNGASAVFRKMDEYQGRSNTPFAVVAKGKQSESEVPPAKVPPSLTVQAPLSNAVILEIGSSVYNEVLQLLTTNVAASELDFELQSASLETAELGQGKRFIGACWLMAYNALCHHWLADKNDPNQLVALKSDGFYIDGMARQDRKGRGYGDCWESQAWVFDGQSMVPTLISSTGPCRGIAGGIDPMPTYITDVTFPSKQ</sequence>
<evidence type="ECO:0000313" key="2">
    <source>
        <dbReference type="Proteomes" id="UP001156560"/>
    </source>
</evidence>
<organism evidence="1 2">
    <name type="scientific">Vibrio parahaemolyticus</name>
    <dbReference type="NCBI Taxonomy" id="670"/>
    <lineage>
        <taxon>Bacteria</taxon>
        <taxon>Pseudomonadati</taxon>
        <taxon>Pseudomonadota</taxon>
        <taxon>Gammaproteobacteria</taxon>
        <taxon>Vibrionales</taxon>
        <taxon>Vibrionaceae</taxon>
        <taxon>Vibrio</taxon>
    </lineage>
</organism>
<gene>
    <name evidence="1" type="ORF">O1Q84_11220</name>
</gene>
<name>A0AA47JEC9_VIBPH</name>